<keyword evidence="1" id="KW-0175">Coiled coil</keyword>
<evidence type="ECO:0000313" key="2">
    <source>
        <dbReference type="EMBL" id="OMJ82611.1"/>
    </source>
</evidence>
<dbReference type="AlphaFoldDB" id="A0A1R2C0T0"/>
<sequence>MRNEELEQRILTLSQNCTKMLKTLQDYQKLIHIKEVQYQDMRSVFDNEKKSFENTITILKEEYKALTTLMTHDIFPSSRLAIDRSLDMAHKKIILYRSEAERFKIEKEFNKKIIEQDKESQILIERLYTENNTLKQEILQLKQTLHIKEQDFEANHQKYSEQSIYLKELAIKEIEEKEIVKERLEEEMEFFKAQIEYLKGILTSTEKDKHQLENEHIELQTKIECLLKDYEKVCSEKQIMQSCYEELNEKVRANATEVWDANYIGHTRRVSFKNYNN</sequence>
<comment type="caution">
    <text evidence="2">The sequence shown here is derived from an EMBL/GenBank/DDBJ whole genome shotgun (WGS) entry which is preliminary data.</text>
</comment>
<accession>A0A1R2C0T0</accession>
<evidence type="ECO:0000256" key="1">
    <source>
        <dbReference type="SAM" id="Coils"/>
    </source>
</evidence>
<feature type="coiled-coil region" evidence="1">
    <location>
        <begin position="124"/>
        <end position="229"/>
    </location>
</feature>
<organism evidence="2 3">
    <name type="scientific">Stentor coeruleus</name>
    <dbReference type="NCBI Taxonomy" id="5963"/>
    <lineage>
        <taxon>Eukaryota</taxon>
        <taxon>Sar</taxon>
        <taxon>Alveolata</taxon>
        <taxon>Ciliophora</taxon>
        <taxon>Postciliodesmatophora</taxon>
        <taxon>Heterotrichea</taxon>
        <taxon>Heterotrichida</taxon>
        <taxon>Stentoridae</taxon>
        <taxon>Stentor</taxon>
    </lineage>
</organism>
<dbReference type="EMBL" id="MPUH01000334">
    <property type="protein sequence ID" value="OMJ82611.1"/>
    <property type="molecule type" value="Genomic_DNA"/>
</dbReference>
<name>A0A1R2C0T0_9CILI</name>
<dbReference type="Proteomes" id="UP000187209">
    <property type="component" value="Unassembled WGS sequence"/>
</dbReference>
<reference evidence="2 3" key="1">
    <citation type="submission" date="2016-11" db="EMBL/GenBank/DDBJ databases">
        <title>The macronuclear genome of Stentor coeruleus: a giant cell with tiny introns.</title>
        <authorList>
            <person name="Slabodnick M."/>
            <person name="Ruby J.G."/>
            <person name="Reiff S.B."/>
            <person name="Swart E.C."/>
            <person name="Gosai S."/>
            <person name="Prabakaran S."/>
            <person name="Witkowska E."/>
            <person name="Larue G.E."/>
            <person name="Fisher S."/>
            <person name="Freeman R.M."/>
            <person name="Gunawardena J."/>
            <person name="Chu W."/>
            <person name="Stover N.A."/>
            <person name="Gregory B.D."/>
            <person name="Nowacki M."/>
            <person name="Derisi J."/>
            <person name="Roy S.W."/>
            <person name="Marshall W.F."/>
            <person name="Sood P."/>
        </authorList>
    </citation>
    <scope>NUCLEOTIDE SEQUENCE [LARGE SCALE GENOMIC DNA]</scope>
    <source>
        <strain evidence="2">WM001</strain>
    </source>
</reference>
<proteinExistence type="predicted"/>
<protein>
    <submittedName>
        <fullName evidence="2">Uncharacterized protein</fullName>
    </submittedName>
</protein>
<gene>
    <name evidence="2" type="ORF">SteCoe_16660</name>
</gene>
<keyword evidence="3" id="KW-1185">Reference proteome</keyword>
<evidence type="ECO:0000313" key="3">
    <source>
        <dbReference type="Proteomes" id="UP000187209"/>
    </source>
</evidence>